<sequence length="43" mass="5176">EFYSVFVSMYSSMFGENFRFNCYCGIVSSILIRFEIKISYRQL</sequence>
<proteinExistence type="predicted"/>
<dbReference type="Proteomes" id="UP000011778">
    <property type="component" value="Unassembled WGS sequence"/>
</dbReference>
<evidence type="ECO:0000313" key="2">
    <source>
        <dbReference type="Proteomes" id="UP000011778"/>
    </source>
</evidence>
<reference evidence="1 2" key="1">
    <citation type="submission" date="2013-02" db="EMBL/GenBank/DDBJ databases">
        <authorList>
            <person name="Harkins D.M."/>
            <person name="Durkin A.S."/>
            <person name="Brinkac L.M."/>
            <person name="Haft D.H."/>
            <person name="Selengut J.D."/>
            <person name="Sanka R."/>
            <person name="DePew J."/>
            <person name="Purushe J."/>
            <person name="Tulsiani S.M."/>
            <person name="Graham G.C."/>
            <person name="Burns M.-A."/>
            <person name="Dohnt M.F."/>
            <person name="Smythe L.D."/>
            <person name="McKay D.B."/>
            <person name="Craig S.B."/>
            <person name="Vinetz J.M."/>
            <person name="Sutton G.G."/>
            <person name="Nierman W.C."/>
            <person name="Fouts D.E."/>
        </authorList>
    </citation>
    <scope>NUCLEOTIDE SEQUENCE [LARGE SCALE GENOMIC DNA]</scope>
    <source>
        <strain evidence="1 2">LT2050</strain>
    </source>
</reference>
<dbReference type="EMBL" id="AFMD02000342">
    <property type="protein sequence ID" value="EMG21177.1"/>
    <property type="molecule type" value="Genomic_DNA"/>
</dbReference>
<evidence type="ECO:0000313" key="1">
    <source>
        <dbReference type="EMBL" id="EMG21177.1"/>
    </source>
</evidence>
<accession>M3IKK9</accession>
<name>M3IKK9_LEPIT</name>
<organism evidence="1 2">
    <name type="scientific">Leptospira interrogans serovar Copenhageni str. LT2050</name>
    <dbReference type="NCBI Taxonomy" id="1001598"/>
    <lineage>
        <taxon>Bacteria</taxon>
        <taxon>Pseudomonadati</taxon>
        <taxon>Spirochaetota</taxon>
        <taxon>Spirochaetia</taxon>
        <taxon>Leptospirales</taxon>
        <taxon>Leptospiraceae</taxon>
        <taxon>Leptospira</taxon>
    </lineage>
</organism>
<feature type="non-terminal residue" evidence="1">
    <location>
        <position position="1"/>
    </location>
</feature>
<dbReference type="AlphaFoldDB" id="M3IKK9"/>
<gene>
    <name evidence="1" type="ORF">LEP1GSC150_2337</name>
</gene>
<protein>
    <submittedName>
        <fullName evidence="1">Uncharacterized protein</fullName>
    </submittedName>
</protein>
<comment type="caution">
    <text evidence="1">The sequence shown here is derived from an EMBL/GenBank/DDBJ whole genome shotgun (WGS) entry which is preliminary data.</text>
</comment>